<dbReference type="Pfam" id="PF08606">
    <property type="entry name" value="Prp19"/>
    <property type="match status" value="1"/>
</dbReference>
<dbReference type="GO" id="GO:0070534">
    <property type="term" value="P:protein K63-linked ubiquitination"/>
    <property type="evidence" value="ECO:0007669"/>
    <property type="project" value="UniProtKB-UniRule"/>
</dbReference>
<dbReference type="Gene3D" id="3.30.40.10">
    <property type="entry name" value="Zinc/RING finger domain, C3HC4 (zinc finger)"/>
    <property type="match status" value="1"/>
</dbReference>
<dbReference type="GO" id="GO:0061630">
    <property type="term" value="F:ubiquitin protein ligase activity"/>
    <property type="evidence" value="ECO:0007669"/>
    <property type="project" value="UniProtKB-UniRule"/>
</dbReference>
<dbReference type="PROSITE" id="PS51698">
    <property type="entry name" value="U_BOX"/>
    <property type="match status" value="1"/>
</dbReference>
<dbReference type="InterPro" id="IPR055340">
    <property type="entry name" value="RING-Ubox_PRP19"/>
</dbReference>
<comment type="pathway">
    <text evidence="2 15">Protein modification; protein ubiquitination.</text>
</comment>
<reference evidence="17 18" key="1">
    <citation type="submission" date="2016-10" db="EMBL/GenBank/DDBJ databases">
        <title>Genome sequence of the basidiomycete white-rot fungus Trametes pubescens.</title>
        <authorList>
            <person name="Makela M.R."/>
            <person name="Granchi Z."/>
            <person name="Peng M."/>
            <person name="De Vries R.P."/>
            <person name="Grigoriev I."/>
            <person name="Riley R."/>
            <person name="Hilden K."/>
        </authorList>
    </citation>
    <scope>NUCLEOTIDE SEQUENCE [LARGE SCALE GENOMIC DNA]</scope>
    <source>
        <strain evidence="17 18">FBCC735</strain>
    </source>
</reference>
<keyword evidence="8" id="KW-0677">Repeat</keyword>
<evidence type="ECO:0000256" key="12">
    <source>
        <dbReference type="ARBA" id="ARBA00023204"/>
    </source>
</evidence>
<evidence type="ECO:0000256" key="8">
    <source>
        <dbReference type="ARBA" id="ARBA00022737"/>
    </source>
</evidence>
<dbReference type="GO" id="GO:0005737">
    <property type="term" value="C:cytoplasm"/>
    <property type="evidence" value="ECO:0007669"/>
    <property type="project" value="TreeGrafter"/>
</dbReference>
<dbReference type="InterPro" id="IPR015943">
    <property type="entry name" value="WD40/YVTN_repeat-like_dom_sf"/>
</dbReference>
<dbReference type="InterPro" id="IPR013915">
    <property type="entry name" value="Prp19_cc"/>
</dbReference>
<keyword evidence="12 15" id="KW-0234">DNA repair</keyword>
<dbReference type="InterPro" id="IPR036322">
    <property type="entry name" value="WD40_repeat_dom_sf"/>
</dbReference>
<dbReference type="Gene3D" id="2.130.10.10">
    <property type="entry name" value="YVTN repeat-like/Quinoprotein amine dehydrogenase"/>
    <property type="match status" value="1"/>
</dbReference>
<dbReference type="InterPro" id="IPR001680">
    <property type="entry name" value="WD40_rpt"/>
</dbReference>
<comment type="caution">
    <text evidence="17">The sequence shown here is derived from an EMBL/GenBank/DDBJ whole genome shotgun (WGS) entry which is preliminary data.</text>
</comment>
<dbReference type="UniPathway" id="UPA00143"/>
<dbReference type="SMART" id="SM00504">
    <property type="entry name" value="Ubox"/>
    <property type="match status" value="1"/>
</dbReference>
<dbReference type="STRING" id="154538.A0A1M2VEY8"/>
<evidence type="ECO:0000256" key="4">
    <source>
        <dbReference type="ARBA" id="ARBA00022574"/>
    </source>
</evidence>
<dbReference type="InterPro" id="IPR013083">
    <property type="entry name" value="Znf_RING/FYVE/PHD"/>
</dbReference>
<dbReference type="CDD" id="cd16656">
    <property type="entry name" value="RING-Ubox_PRP19"/>
    <property type="match status" value="1"/>
</dbReference>
<organism evidence="17 18">
    <name type="scientific">Trametes pubescens</name>
    <name type="common">White-rot fungus</name>
    <dbReference type="NCBI Taxonomy" id="154538"/>
    <lineage>
        <taxon>Eukaryota</taxon>
        <taxon>Fungi</taxon>
        <taxon>Dikarya</taxon>
        <taxon>Basidiomycota</taxon>
        <taxon>Agaricomycotina</taxon>
        <taxon>Agaricomycetes</taxon>
        <taxon>Polyporales</taxon>
        <taxon>Polyporaceae</taxon>
        <taxon>Trametes</taxon>
    </lineage>
</organism>
<keyword evidence="11 15" id="KW-0508">mRNA splicing</keyword>
<evidence type="ECO:0000313" key="18">
    <source>
        <dbReference type="Proteomes" id="UP000184267"/>
    </source>
</evidence>
<dbReference type="GO" id="GO:0006281">
    <property type="term" value="P:DNA repair"/>
    <property type="evidence" value="ECO:0007669"/>
    <property type="project" value="UniProtKB-KW"/>
</dbReference>
<evidence type="ECO:0000256" key="5">
    <source>
        <dbReference type="ARBA" id="ARBA00022664"/>
    </source>
</evidence>
<dbReference type="SUPFAM" id="SSF57850">
    <property type="entry name" value="RING/U-box"/>
    <property type="match status" value="1"/>
</dbReference>
<dbReference type="OMA" id="SLDQHWA"/>
<comment type="catalytic activity">
    <reaction evidence="15">
        <text>S-ubiquitinyl-[E2 ubiquitin-conjugating enzyme]-L-cysteine + [acceptor protein]-L-lysine = [E2 ubiquitin-conjugating enzyme]-L-cysteine + N(6)-ubiquitinyl-[acceptor protein]-L-lysine.</text>
        <dbReference type="EC" id="2.3.2.27"/>
    </reaction>
</comment>
<proteinExistence type="inferred from homology"/>
<keyword evidence="10 15" id="KW-0833">Ubl conjugation pathway</keyword>
<evidence type="ECO:0000256" key="2">
    <source>
        <dbReference type="ARBA" id="ARBA00004906"/>
    </source>
</evidence>
<evidence type="ECO:0000256" key="7">
    <source>
        <dbReference type="ARBA" id="ARBA00022728"/>
    </source>
</evidence>
<keyword evidence="18" id="KW-1185">Reference proteome</keyword>
<dbReference type="GO" id="GO:0000974">
    <property type="term" value="C:Prp19 complex"/>
    <property type="evidence" value="ECO:0007669"/>
    <property type="project" value="UniProtKB-UniRule"/>
</dbReference>
<comment type="subcellular location">
    <subcellularLocation>
        <location evidence="1 15">Nucleus</location>
    </subcellularLocation>
</comment>
<evidence type="ECO:0000256" key="11">
    <source>
        <dbReference type="ARBA" id="ARBA00023187"/>
    </source>
</evidence>
<keyword evidence="13 15" id="KW-0539">Nucleus</keyword>
<dbReference type="Pfam" id="PF04564">
    <property type="entry name" value="U-box"/>
    <property type="match status" value="1"/>
</dbReference>
<evidence type="ECO:0000256" key="13">
    <source>
        <dbReference type="ARBA" id="ARBA00023242"/>
    </source>
</evidence>
<dbReference type="InterPro" id="IPR038959">
    <property type="entry name" value="Prp19"/>
</dbReference>
<keyword evidence="7 15" id="KW-0747">Spliceosome</keyword>
<dbReference type="InterPro" id="IPR003613">
    <property type="entry name" value="Ubox_domain"/>
</dbReference>
<keyword evidence="6 15" id="KW-0808">Transferase</keyword>
<keyword evidence="9 15" id="KW-0227">DNA damage</keyword>
<dbReference type="GO" id="GO:0071006">
    <property type="term" value="C:U2-type catalytic step 1 spliceosome"/>
    <property type="evidence" value="ECO:0007669"/>
    <property type="project" value="TreeGrafter"/>
</dbReference>
<comment type="function">
    <text evidence="15">Ubiquitin-protein ligase which is mainly involved pre-mRNA splicing and DNA repair. Required for pre-mRNA splicing as component of the spliceosome.</text>
</comment>
<evidence type="ECO:0000256" key="9">
    <source>
        <dbReference type="ARBA" id="ARBA00022763"/>
    </source>
</evidence>
<evidence type="ECO:0000256" key="1">
    <source>
        <dbReference type="ARBA" id="ARBA00004123"/>
    </source>
</evidence>
<evidence type="ECO:0000256" key="14">
    <source>
        <dbReference type="PROSITE-ProRule" id="PRU00221"/>
    </source>
</evidence>
<dbReference type="Pfam" id="PF00400">
    <property type="entry name" value="WD40"/>
    <property type="match status" value="1"/>
</dbReference>
<dbReference type="FunFam" id="3.30.40.10:FF:000027">
    <property type="entry name" value="Pre-mRNA-processing factor 19, putative"/>
    <property type="match status" value="1"/>
</dbReference>
<name>A0A1M2VEY8_TRAPU</name>
<gene>
    <name evidence="17" type="ORF">TRAPUB_2996</name>
</gene>
<dbReference type="InterPro" id="IPR024977">
    <property type="entry name" value="Apc4-like_WD40_dom"/>
</dbReference>
<dbReference type="AlphaFoldDB" id="A0A1M2VEY8"/>
<evidence type="ECO:0000256" key="6">
    <source>
        <dbReference type="ARBA" id="ARBA00022679"/>
    </source>
</evidence>
<sequence length="505" mass="54081">MSFFCSISGEPPLDPVLSTKSGHVYERRLILKYINENGTDPITGDKLEEGDLIGVKANPKSAPPRPPNATSIPVLLQTLQNEWDAAMLETFALRQQYNSLRQELSYALYTQDAAQRVVARLLKERDAAREALSSVAATMNVEVPSQGGDVDMGEAAQEAGGLPADTLKQIDETHQKLSALRKKRKAPEGYATAADVKGYTGKHTIPSLHSPSPAGITALAVSTANPEQFLTGGNDKIVQLYDRSTDKVLATLKGHTKKVTHVAFREREGDPTLVLSASADKIAKVWAHDTASGEYIPKATIRTHKGELTGLVVHPTSTLLALGSTDRTWSLHDLTTFNQVFRSPEADEPLTSLSIHPDGTLVAVGTPGGAIQVFDIRSGAVAASLQPEGAAPFTVNTLSFSENGYHLAAPDSLASVAVWDLRKPKVAKSIALGDAFRVHRVKYDASAGFLGVAGSEGLRVFAHKTWEELVRFEEGGEVADFAFAADGSEIWGATGREVRVWGAAA</sequence>
<dbReference type="EMBL" id="MNAD01001352">
    <property type="protein sequence ID" value="OJT06172.1"/>
    <property type="molecule type" value="Genomic_DNA"/>
</dbReference>
<comment type="subunit">
    <text evidence="15">Homotetramer.</text>
</comment>
<protein>
    <recommendedName>
        <fullName evidence="15">Pre-mRNA-processing factor 19</fullName>
        <ecNumber evidence="15">2.3.2.27</ecNumber>
    </recommendedName>
</protein>
<evidence type="ECO:0000256" key="15">
    <source>
        <dbReference type="RuleBase" id="RU367101"/>
    </source>
</evidence>
<dbReference type="PANTHER" id="PTHR43995">
    <property type="entry name" value="PRE-MRNA-PROCESSING FACTOR 19"/>
    <property type="match status" value="1"/>
</dbReference>
<dbReference type="EC" id="2.3.2.27" evidence="15"/>
<dbReference type="PANTHER" id="PTHR43995:SF1">
    <property type="entry name" value="PRE-MRNA-PROCESSING FACTOR 19"/>
    <property type="match status" value="1"/>
</dbReference>
<dbReference type="OrthoDB" id="687049at2759"/>
<evidence type="ECO:0000256" key="3">
    <source>
        <dbReference type="ARBA" id="ARBA00006388"/>
    </source>
</evidence>
<feature type="repeat" description="WD" evidence="14">
    <location>
        <begin position="252"/>
        <end position="286"/>
    </location>
</feature>
<evidence type="ECO:0000259" key="16">
    <source>
        <dbReference type="PROSITE" id="PS51698"/>
    </source>
</evidence>
<keyword evidence="4 14" id="KW-0853">WD repeat</keyword>
<dbReference type="Proteomes" id="UP000184267">
    <property type="component" value="Unassembled WGS sequence"/>
</dbReference>
<dbReference type="SUPFAM" id="SSF50978">
    <property type="entry name" value="WD40 repeat-like"/>
    <property type="match status" value="1"/>
</dbReference>
<dbReference type="GO" id="GO:0000398">
    <property type="term" value="P:mRNA splicing, via spliceosome"/>
    <property type="evidence" value="ECO:0007669"/>
    <property type="project" value="InterPro"/>
</dbReference>
<dbReference type="SMART" id="SM00320">
    <property type="entry name" value="WD40"/>
    <property type="match status" value="6"/>
</dbReference>
<keyword evidence="5 15" id="KW-0507">mRNA processing</keyword>
<dbReference type="Pfam" id="PF12894">
    <property type="entry name" value="ANAPC4_WD40"/>
    <property type="match status" value="1"/>
</dbReference>
<evidence type="ECO:0000256" key="10">
    <source>
        <dbReference type="ARBA" id="ARBA00022786"/>
    </source>
</evidence>
<comment type="similarity">
    <text evidence="3 15">Belongs to the WD repeat PRP19 family.</text>
</comment>
<dbReference type="PROSITE" id="PS50082">
    <property type="entry name" value="WD_REPEATS_2"/>
    <property type="match status" value="1"/>
</dbReference>
<evidence type="ECO:0000313" key="17">
    <source>
        <dbReference type="EMBL" id="OJT06172.1"/>
    </source>
</evidence>
<feature type="domain" description="U-box" evidence="16">
    <location>
        <begin position="1"/>
        <end position="73"/>
    </location>
</feature>
<accession>A0A1M2VEY8</accession>